<feature type="binding site" evidence="3">
    <location>
        <position position="129"/>
    </location>
    <ligand>
        <name>a divalent metal cation</name>
        <dbReference type="ChEBI" id="CHEBI:60240"/>
    </ligand>
</feature>
<reference evidence="4" key="1">
    <citation type="submission" date="2024-06" db="EMBL/GenBank/DDBJ databases">
        <title>Methylostella associata gen. nov., sp. nov., a novel Ancalomicrobiaceae-affiliated facultatively methylotrophic bacteria that feed on methanotrophs of the genus Methylococcus.</title>
        <authorList>
            <person name="Saltykova V."/>
            <person name="Danilova O.V."/>
            <person name="Oshkin I.Y."/>
            <person name="Belova S.E."/>
            <person name="Pimenov N.V."/>
            <person name="Dedysh S.N."/>
        </authorList>
    </citation>
    <scope>NUCLEOTIDE SEQUENCE</scope>
    <source>
        <strain evidence="4">S20</strain>
    </source>
</reference>
<dbReference type="PANTHER" id="PTHR37302">
    <property type="entry name" value="SLR1116 PROTEIN"/>
    <property type="match status" value="1"/>
</dbReference>
<protein>
    <submittedName>
        <fullName evidence="4">DinB family protein</fullName>
    </submittedName>
</protein>
<dbReference type="KEGG" id="mflg:ABS361_08910"/>
<gene>
    <name evidence="4" type="ORF">ABS361_08910</name>
</gene>
<evidence type="ECO:0000256" key="1">
    <source>
        <dbReference type="ARBA" id="ARBA00008635"/>
    </source>
</evidence>
<dbReference type="GO" id="GO:0046872">
    <property type="term" value="F:metal ion binding"/>
    <property type="evidence" value="ECO:0007669"/>
    <property type="project" value="UniProtKB-KW"/>
</dbReference>
<accession>A0AAU7XGW2</accession>
<dbReference type="RefSeq" id="WP_407051414.1">
    <property type="nucleotide sequence ID" value="NZ_CP158568.1"/>
</dbReference>
<keyword evidence="2 3" id="KW-0479">Metal-binding</keyword>
<dbReference type="Pfam" id="PF05163">
    <property type="entry name" value="DinB"/>
    <property type="match status" value="1"/>
</dbReference>
<proteinExistence type="inferred from homology"/>
<evidence type="ECO:0000256" key="2">
    <source>
        <dbReference type="ARBA" id="ARBA00022723"/>
    </source>
</evidence>
<feature type="binding site" evidence="3">
    <location>
        <position position="46"/>
    </location>
    <ligand>
        <name>a divalent metal cation</name>
        <dbReference type="ChEBI" id="CHEBI:60240"/>
    </ligand>
</feature>
<feature type="binding site" evidence="3">
    <location>
        <position position="133"/>
    </location>
    <ligand>
        <name>a divalent metal cation</name>
        <dbReference type="ChEBI" id="CHEBI:60240"/>
    </ligand>
</feature>
<dbReference type="SUPFAM" id="SSF109854">
    <property type="entry name" value="DinB/YfiT-like putative metalloenzymes"/>
    <property type="match status" value="1"/>
</dbReference>
<dbReference type="InterPro" id="IPR007837">
    <property type="entry name" value="DinB"/>
</dbReference>
<dbReference type="PANTHER" id="PTHR37302:SF1">
    <property type="entry name" value="PROTEIN DINB"/>
    <property type="match status" value="1"/>
</dbReference>
<dbReference type="Gene3D" id="1.20.120.450">
    <property type="entry name" value="dinb family like domain"/>
    <property type="match status" value="1"/>
</dbReference>
<dbReference type="AlphaFoldDB" id="A0AAU7XGW2"/>
<dbReference type="InterPro" id="IPR034660">
    <property type="entry name" value="DinB/YfiT-like"/>
</dbReference>
<comment type="similarity">
    <text evidence="1">Belongs to the DinB family.</text>
</comment>
<sequence length="173" mass="18532">MILKSLLLSLVRYKAAADDALLDAVRACADTADPTDHAKALRLLNHIHVVDRIFRAHLTGVAHGYTAEAPPVPPIATLAEAIRATDRWYVDHVAASDPATLDEPVAFTFTDGQAGRMTRAEILAHVVTHAGYHRGEIGRLLPGVGAASERDVFAGHLHRAEPARRMQASAAVA</sequence>
<organism evidence="4">
    <name type="scientific">Methyloraptor flagellatus</name>
    <dbReference type="NCBI Taxonomy" id="3162530"/>
    <lineage>
        <taxon>Bacteria</taxon>
        <taxon>Pseudomonadati</taxon>
        <taxon>Pseudomonadota</taxon>
        <taxon>Alphaproteobacteria</taxon>
        <taxon>Hyphomicrobiales</taxon>
        <taxon>Ancalomicrobiaceae</taxon>
        <taxon>Methyloraptor</taxon>
    </lineage>
</organism>
<evidence type="ECO:0000313" key="4">
    <source>
        <dbReference type="EMBL" id="XBY46319.1"/>
    </source>
</evidence>
<name>A0AAU7XGW2_9HYPH</name>
<evidence type="ECO:0000256" key="3">
    <source>
        <dbReference type="PIRSR" id="PIRSR607837-1"/>
    </source>
</evidence>
<dbReference type="EMBL" id="CP158568">
    <property type="protein sequence ID" value="XBY46319.1"/>
    <property type="molecule type" value="Genomic_DNA"/>
</dbReference>